<keyword evidence="7" id="KW-1185">Reference proteome</keyword>
<dbReference type="PROSITE" id="PS50893">
    <property type="entry name" value="ABC_TRANSPORTER_2"/>
    <property type="match status" value="1"/>
</dbReference>
<keyword evidence="3 6" id="KW-0067">ATP-binding</keyword>
<dbReference type="CDD" id="cd03221">
    <property type="entry name" value="ABCF_EF-3"/>
    <property type="match status" value="1"/>
</dbReference>
<dbReference type="Gene3D" id="3.40.50.300">
    <property type="entry name" value="P-loop containing nucleotide triphosphate hydrolases"/>
    <property type="match status" value="2"/>
</dbReference>
<protein>
    <submittedName>
        <fullName evidence="6">ATP-binding cassette domain-containing protein</fullName>
    </submittedName>
</protein>
<evidence type="ECO:0000256" key="3">
    <source>
        <dbReference type="ARBA" id="ARBA00022840"/>
    </source>
</evidence>
<feature type="domain" description="ABC transporter" evidence="5">
    <location>
        <begin position="36"/>
        <end position="269"/>
    </location>
</feature>
<organism evidence="6 7">
    <name type="scientific">Saccharopolyspora ipomoeae</name>
    <dbReference type="NCBI Taxonomy" id="3042027"/>
    <lineage>
        <taxon>Bacteria</taxon>
        <taxon>Bacillati</taxon>
        <taxon>Actinomycetota</taxon>
        <taxon>Actinomycetes</taxon>
        <taxon>Pseudonocardiales</taxon>
        <taxon>Pseudonocardiaceae</taxon>
        <taxon>Saccharopolyspora</taxon>
    </lineage>
</organism>
<reference evidence="6 7" key="1">
    <citation type="submission" date="2023-04" db="EMBL/GenBank/DDBJ databases">
        <title>Draft genome sequence of Saccharopolyspora sp. TS4A08 isolated from sweet potato rhizospheric soil.</title>
        <authorList>
            <person name="Suksaard P."/>
            <person name="Duangmal K."/>
        </authorList>
    </citation>
    <scope>NUCLEOTIDE SEQUENCE [LARGE SCALE GENOMIC DNA]</scope>
    <source>
        <strain evidence="6 7">TS4A08</strain>
    </source>
</reference>
<dbReference type="PANTHER" id="PTHR19211:SF6">
    <property type="entry name" value="BLL7188 PROTEIN"/>
    <property type="match status" value="1"/>
</dbReference>
<name>A0ABT6PIZ1_9PSEU</name>
<dbReference type="PANTHER" id="PTHR19211">
    <property type="entry name" value="ATP-BINDING TRANSPORT PROTEIN-RELATED"/>
    <property type="match status" value="1"/>
</dbReference>
<dbReference type="EMBL" id="JASAOF010000002">
    <property type="protein sequence ID" value="MDI2027963.1"/>
    <property type="molecule type" value="Genomic_DNA"/>
</dbReference>
<keyword evidence="1" id="KW-0677">Repeat</keyword>
<dbReference type="InterPro" id="IPR050611">
    <property type="entry name" value="ABCF"/>
</dbReference>
<evidence type="ECO:0000259" key="5">
    <source>
        <dbReference type="PROSITE" id="PS50893"/>
    </source>
</evidence>
<feature type="compositionally biased region" description="Basic and acidic residues" evidence="4">
    <location>
        <begin position="275"/>
        <end position="284"/>
    </location>
</feature>
<proteinExistence type="predicted"/>
<keyword evidence="2" id="KW-0547">Nucleotide-binding</keyword>
<gene>
    <name evidence="6" type="ORF">QFW96_05055</name>
</gene>
<feature type="region of interest" description="Disordered" evidence="4">
    <location>
        <begin position="274"/>
        <end position="307"/>
    </location>
</feature>
<dbReference type="GO" id="GO:0005524">
    <property type="term" value="F:ATP binding"/>
    <property type="evidence" value="ECO:0007669"/>
    <property type="project" value="UniProtKB-KW"/>
</dbReference>
<dbReference type="InterPro" id="IPR003593">
    <property type="entry name" value="AAA+_ATPase"/>
</dbReference>
<evidence type="ECO:0000313" key="7">
    <source>
        <dbReference type="Proteomes" id="UP001237595"/>
    </source>
</evidence>
<evidence type="ECO:0000256" key="2">
    <source>
        <dbReference type="ARBA" id="ARBA00022741"/>
    </source>
</evidence>
<dbReference type="SMART" id="SM00382">
    <property type="entry name" value="AAA"/>
    <property type="match status" value="2"/>
</dbReference>
<evidence type="ECO:0000313" key="6">
    <source>
        <dbReference type="EMBL" id="MDI2027963.1"/>
    </source>
</evidence>
<accession>A0ABT6PIZ1</accession>
<dbReference type="Pfam" id="PF00005">
    <property type="entry name" value="ABC_tran"/>
    <property type="match status" value="2"/>
</dbReference>
<dbReference type="SUPFAM" id="SSF52540">
    <property type="entry name" value="P-loop containing nucleoside triphosphate hydrolases"/>
    <property type="match status" value="2"/>
</dbReference>
<dbReference type="InterPro" id="IPR003439">
    <property type="entry name" value="ABC_transporter-like_ATP-bd"/>
</dbReference>
<comment type="caution">
    <text evidence="6">The sequence shown here is derived from an EMBL/GenBank/DDBJ whole genome shotgun (WGS) entry which is preliminary data.</text>
</comment>
<evidence type="ECO:0000256" key="1">
    <source>
        <dbReference type="ARBA" id="ARBA00022737"/>
    </source>
</evidence>
<dbReference type="Proteomes" id="UP001237595">
    <property type="component" value="Unassembled WGS sequence"/>
</dbReference>
<sequence length="563" mass="59314">MTRTTPTGAFARGSSSARLARIDRTAKARALMSSSVICTDVAHTWPDGSSAFTGLTVTFPAGVTGLIGANGSGKTTLLRLLAATLHPTRGSISVPGPVAVLPQNLTTRTQARVAQVLGIEQTLAALAAVESGEVTPQHLETIGQDWDVEQRAHALLADLGLDGLPLDTEVGTLSGGQTVLLHLAALLLARPGVLLLDEPTNNLDQPARERVVHALAGWRHGVCVVVSHDRDLLEGVDRIAELHQGRITVHGGGFSSYEQALATQQAAAQQALRTAEADERRQQRDLTQAQQSVAKRRKQGARSAENMPKILAGARRRAAQESAGKLTGIAQQRLAAARDARREAEAAVREDDPAIRLDLPATAVPAGRGVARLREVVLPHTGARVDLDVHGPQRVALLGDNGTGKTTLLRVLAGDLDPEQGVVEVPVPVRLLPQRLDVLDPGLSVAGNVAAAAPGLSANQVRAGLARLGFPGRRADQDAGSLSGGEALRASLAVVLLAEPAPQLLMLDEPTNNLDLDSIGHLAAALRAYRGALVVVSHDHRFLTDIRPTRWMRLSETLSDVDG</sequence>
<dbReference type="InterPro" id="IPR027417">
    <property type="entry name" value="P-loop_NTPase"/>
</dbReference>
<dbReference type="RefSeq" id="WP_281454341.1">
    <property type="nucleotide sequence ID" value="NZ_JASAOF010000002.1"/>
</dbReference>
<evidence type="ECO:0000256" key="4">
    <source>
        <dbReference type="SAM" id="MobiDB-lite"/>
    </source>
</evidence>